<evidence type="ECO:0000313" key="1">
    <source>
        <dbReference type="EMBL" id="BBE16860.1"/>
    </source>
</evidence>
<keyword evidence="2" id="KW-1185">Reference proteome</keyword>
<proteinExistence type="predicted"/>
<dbReference type="Proteomes" id="UP001193389">
    <property type="component" value="Chromosome"/>
</dbReference>
<name>A0A5K7S5V1_9BACT</name>
<dbReference type="KEGG" id="anf:AQPE_1007"/>
<organism evidence="1 2">
    <name type="scientific">Aquipluma nitroreducens</name>
    <dbReference type="NCBI Taxonomy" id="2010828"/>
    <lineage>
        <taxon>Bacteria</taxon>
        <taxon>Pseudomonadati</taxon>
        <taxon>Bacteroidota</taxon>
        <taxon>Bacteroidia</taxon>
        <taxon>Marinilabiliales</taxon>
        <taxon>Prolixibacteraceae</taxon>
        <taxon>Aquipluma</taxon>
    </lineage>
</organism>
<protein>
    <submittedName>
        <fullName evidence="1">Uncharacterized protein</fullName>
    </submittedName>
</protein>
<gene>
    <name evidence="1" type="ORF">AQPE_1007</name>
</gene>
<dbReference type="AlphaFoldDB" id="A0A5K7S5V1"/>
<evidence type="ECO:0000313" key="2">
    <source>
        <dbReference type="Proteomes" id="UP001193389"/>
    </source>
</evidence>
<sequence length="50" mass="5942">MNGSLPKAKKGRLIKYKYFSILLNFSWFRSRANYLSKVLKIENKNLNSNF</sequence>
<dbReference type="EMBL" id="AP018694">
    <property type="protein sequence ID" value="BBE16860.1"/>
    <property type="molecule type" value="Genomic_DNA"/>
</dbReference>
<reference evidence="1" key="1">
    <citation type="journal article" date="2020" name="Int. J. Syst. Evol. Microbiol.">
        <title>Aquipluma nitroreducens gen. nov. sp. nov., a novel facultatively anaerobic bacterium isolated from a freshwater lake.</title>
        <authorList>
            <person name="Watanabe M."/>
            <person name="Kojima H."/>
            <person name="Fukui M."/>
        </authorList>
    </citation>
    <scope>NUCLEOTIDE SEQUENCE</scope>
    <source>
        <strain evidence="1">MeG22</strain>
    </source>
</reference>
<accession>A0A5K7S5V1</accession>